<keyword evidence="2 4" id="KW-0547">Nucleotide-binding</keyword>
<dbReference type="PANTHER" id="PTHR44329">
    <property type="entry name" value="SERINE/THREONINE-PROTEIN KINASE TNNI3K-RELATED"/>
    <property type="match status" value="1"/>
</dbReference>
<feature type="compositionally biased region" description="Low complexity" evidence="5">
    <location>
        <begin position="525"/>
        <end position="535"/>
    </location>
</feature>
<dbReference type="Gene3D" id="1.20.930.20">
    <property type="entry name" value="Adaptor protein Cbl, N-terminal domain"/>
    <property type="match status" value="1"/>
</dbReference>
<feature type="region of interest" description="Disordered" evidence="5">
    <location>
        <begin position="118"/>
        <end position="170"/>
    </location>
</feature>
<feature type="compositionally biased region" description="Low complexity" evidence="5">
    <location>
        <begin position="118"/>
        <end position="127"/>
    </location>
</feature>
<dbReference type="InterPro" id="IPR036537">
    <property type="entry name" value="Adaptor_Cbl_N_dom_sf"/>
</dbReference>
<dbReference type="VEuPathDB" id="FungiDB:CC1G_02232"/>
<reference evidence="7 8" key="1">
    <citation type="journal article" date="2010" name="Proc. Natl. Acad. Sci. U.S.A.">
        <title>Insights into evolution of multicellular fungi from the assembled chromosomes of the mushroom Coprinopsis cinerea (Coprinus cinereus).</title>
        <authorList>
            <person name="Stajich J.E."/>
            <person name="Wilke S.K."/>
            <person name="Ahren D."/>
            <person name="Au C.H."/>
            <person name="Birren B.W."/>
            <person name="Borodovsky M."/>
            <person name="Burns C."/>
            <person name="Canback B."/>
            <person name="Casselton L.A."/>
            <person name="Cheng C.K."/>
            <person name="Deng J."/>
            <person name="Dietrich F.S."/>
            <person name="Fargo D.C."/>
            <person name="Farman M.L."/>
            <person name="Gathman A.C."/>
            <person name="Goldberg J."/>
            <person name="Guigo R."/>
            <person name="Hoegger P.J."/>
            <person name="Hooker J.B."/>
            <person name="Huggins A."/>
            <person name="James T.Y."/>
            <person name="Kamada T."/>
            <person name="Kilaru S."/>
            <person name="Kodira C."/>
            <person name="Kues U."/>
            <person name="Kupfer D."/>
            <person name="Kwan H.S."/>
            <person name="Lomsadze A."/>
            <person name="Li W."/>
            <person name="Lilly W.W."/>
            <person name="Ma L.J."/>
            <person name="Mackey A.J."/>
            <person name="Manning G."/>
            <person name="Martin F."/>
            <person name="Muraguchi H."/>
            <person name="Natvig D.O."/>
            <person name="Palmerini H."/>
            <person name="Ramesh M.A."/>
            <person name="Rehmeyer C.J."/>
            <person name="Roe B.A."/>
            <person name="Shenoy N."/>
            <person name="Stanke M."/>
            <person name="Ter-Hovhannisyan V."/>
            <person name="Tunlid A."/>
            <person name="Velagapudi R."/>
            <person name="Vision T.J."/>
            <person name="Zeng Q."/>
            <person name="Zolan M.E."/>
            <person name="Pukkila P.J."/>
        </authorList>
    </citation>
    <scope>NUCLEOTIDE SEQUENCE [LARGE SCALE GENOMIC DNA]</scope>
    <source>
        <strain evidence="8">Okayama-7 / 130 / ATCC MYA-4618 / FGSC 9003</strain>
    </source>
</reference>
<dbReference type="InterPro" id="IPR000719">
    <property type="entry name" value="Prot_kinase_dom"/>
</dbReference>
<dbReference type="STRING" id="240176.A8NKM9"/>
<dbReference type="PROSITE" id="PS50011">
    <property type="entry name" value="PROTEIN_KINASE_DOM"/>
    <property type="match status" value="1"/>
</dbReference>
<evidence type="ECO:0000256" key="4">
    <source>
        <dbReference type="PROSITE-ProRule" id="PRU10141"/>
    </source>
</evidence>
<dbReference type="Proteomes" id="UP000001861">
    <property type="component" value="Unassembled WGS sequence"/>
</dbReference>
<dbReference type="OMA" id="QIDVYAF"/>
<dbReference type="KEGG" id="cci:CC1G_02232"/>
<evidence type="ECO:0000313" key="8">
    <source>
        <dbReference type="Proteomes" id="UP000001861"/>
    </source>
</evidence>
<dbReference type="Pfam" id="PF07714">
    <property type="entry name" value="PK_Tyr_Ser-Thr"/>
    <property type="match status" value="1"/>
</dbReference>
<dbReference type="InterPro" id="IPR008271">
    <property type="entry name" value="Ser/Thr_kinase_AS"/>
</dbReference>
<evidence type="ECO:0000313" key="7">
    <source>
        <dbReference type="EMBL" id="EAU87473.2"/>
    </source>
</evidence>
<dbReference type="InterPro" id="IPR059179">
    <property type="entry name" value="MLKL-like_MCAfunc"/>
</dbReference>
<dbReference type="InterPro" id="IPR011009">
    <property type="entry name" value="Kinase-like_dom_sf"/>
</dbReference>
<feature type="domain" description="Protein kinase" evidence="6">
    <location>
        <begin position="582"/>
        <end position="903"/>
    </location>
</feature>
<dbReference type="Gene3D" id="3.30.200.20">
    <property type="entry name" value="Phosphorylase Kinase, domain 1"/>
    <property type="match status" value="1"/>
</dbReference>
<dbReference type="SUPFAM" id="SSF56112">
    <property type="entry name" value="Protein kinase-like (PK-like)"/>
    <property type="match status" value="1"/>
</dbReference>
<dbReference type="OrthoDB" id="1668230at2759"/>
<dbReference type="GO" id="GO:0004674">
    <property type="term" value="F:protein serine/threonine kinase activity"/>
    <property type="evidence" value="ECO:0007669"/>
    <property type="project" value="UniProtKB-KW"/>
</dbReference>
<gene>
    <name evidence="7" type="ORF">CC1G_02232</name>
</gene>
<evidence type="ECO:0000256" key="1">
    <source>
        <dbReference type="ARBA" id="ARBA00022527"/>
    </source>
</evidence>
<keyword evidence="8" id="KW-1185">Reference proteome</keyword>
<keyword evidence="7" id="KW-0808">Transferase</keyword>
<dbReference type="GeneID" id="6011011"/>
<feature type="compositionally biased region" description="Pro residues" evidence="5">
    <location>
        <begin position="921"/>
        <end position="938"/>
    </location>
</feature>
<evidence type="ECO:0000256" key="5">
    <source>
        <dbReference type="SAM" id="MobiDB-lite"/>
    </source>
</evidence>
<proteinExistence type="predicted"/>
<dbReference type="GO" id="GO:0005524">
    <property type="term" value="F:ATP binding"/>
    <property type="evidence" value="ECO:0007669"/>
    <property type="project" value="UniProtKB-UniRule"/>
</dbReference>
<dbReference type="SMART" id="SM00220">
    <property type="entry name" value="S_TKc"/>
    <property type="match status" value="1"/>
</dbReference>
<protein>
    <submittedName>
        <fullName evidence="7">TKL/TKL-ccin protein kinase</fullName>
    </submittedName>
</protein>
<dbReference type="HOGENOM" id="CLU_001450_0_0_1"/>
<evidence type="ECO:0000256" key="3">
    <source>
        <dbReference type="ARBA" id="ARBA00022840"/>
    </source>
</evidence>
<organism evidence="7 8">
    <name type="scientific">Coprinopsis cinerea (strain Okayama-7 / 130 / ATCC MYA-4618 / FGSC 9003)</name>
    <name type="common">Inky cap fungus</name>
    <name type="synonym">Hormographiella aspergillata</name>
    <dbReference type="NCBI Taxonomy" id="240176"/>
    <lineage>
        <taxon>Eukaryota</taxon>
        <taxon>Fungi</taxon>
        <taxon>Dikarya</taxon>
        <taxon>Basidiomycota</taxon>
        <taxon>Agaricomycotina</taxon>
        <taxon>Agaricomycetes</taxon>
        <taxon>Agaricomycetidae</taxon>
        <taxon>Agaricales</taxon>
        <taxon>Agaricineae</taxon>
        <taxon>Psathyrellaceae</taxon>
        <taxon>Coprinopsis</taxon>
    </lineage>
</organism>
<keyword evidence="3 4" id="KW-0067">ATP-binding</keyword>
<keyword evidence="7" id="KW-0418">Kinase</keyword>
<dbReference type="InterPro" id="IPR051681">
    <property type="entry name" value="Ser/Thr_Kinases-Pseudokinases"/>
</dbReference>
<feature type="region of interest" description="Disordered" evidence="5">
    <location>
        <begin position="1"/>
        <end position="92"/>
    </location>
</feature>
<dbReference type="InterPro" id="IPR017441">
    <property type="entry name" value="Protein_kinase_ATP_BS"/>
</dbReference>
<comment type="caution">
    <text evidence="7">The sequence shown here is derived from an EMBL/GenBank/DDBJ whole genome shotgun (WGS) entry which is preliminary data.</text>
</comment>
<feature type="region of interest" description="Disordered" evidence="5">
    <location>
        <begin position="675"/>
        <end position="718"/>
    </location>
</feature>
<feature type="region of interest" description="Disordered" evidence="5">
    <location>
        <begin position="357"/>
        <end position="386"/>
    </location>
</feature>
<sequence>MTSPPSDTSALTPRLRTTSLPQSTSNSKSAVTPQAAPVATLSPSSESSSDDEFPDLEAFRSRGQAPSSQYHLPRKQYPRSSPAIKIDGAGTDVRRAQSASASLASSLGSDLGFNIGRGRSLSPSSNPRSRDISPTPSAGLDASWWALPETGAPPWKDQPKRKSSIPASEVDGYDRTKERVALAVRSCLGNVVDVGHELLSIGVDLLELAPVPGLAPAARTLLNIWDAVDGVDVNFNRCLRLADRCARLLISIREEVREAGDAVGEELRDPIAALEEVFLHVLEFMRKQVRRPFLKRFLKRDETQEDIDECNKRLDDATKLFTTSIVIRILRKTYEMDAQRQKDTRAIIKTIISSSIPQTDPPLSPILLSPEDNRPTDDPSKEKPAPVTHFITTSNALGLSETIDISTIPPDNVIPLLNSLQESQNSLDRTNDIASLRQLMLKAIQASSDAEMIDMLQVKHEQMPDAIKTLQRALETIEKRRNQSPLDTIPPGVVIGKVKRRYSLKSGDNQEGGLQRSKTVLSIESTTSSKSTGGSSSAGGGSKRTRDTLEQEFIESGISALVRMSQGQNTNLPSWTITKFEINREKKIGVGGFSDVYRGTWKGRTVAIKVLKMETEKKLFIREVEIWKTLHHPHVLELYGASSALEPPWFFVSPYQKHGSLVDYLKKVGRDLQDPALTPTFRPDRSPRKTSTIPLPLRSNRATSPTPQRSPLSALGPNTAKAPLREEFKVRSEWDLLRFMHEIAKGMEYLHSRGVLHGDLKAANVLVDDSYRCVITDFGQSEMRSTAFRITGRQPTRGTLRWQAPEILMGKSELTREADVYAFAIACVEIINMGKLPWGSLLEDETIRNMVVKEDSRPEIAEDSRFNTPALQVILKACWNRDPDRRPPFFEVSKDLKRIRQTFENGDVMDTPKGSLTPLPEEQPPSSPSPDMKPLPLPPVGSPVGTAINILWPEASGGGHREETVANGPIEFPVPVFFKDLTPKPSVPISSVDDDVSDDIELVDLDYYPEVARVDATTAAVWNERRYRLLLTHDFHPSLVLPLWQPSAVSLGAVGYLSKPRGEFITLFNALYPDNSKHPLAKSFPSIHGYGKVEHGSQTRDTRSLSQKGWDSIAGLLSRANKNDHKEGDIPISRRFTYPLRAGHVSAHLCTQITKYVYLQDLKAAKRWFKANIDSIMHAYPTIQREDIYLVIGLLNTPNYGLFVSHSHPDGHVHFNVHKASKIGQPWGTFTTDSTAHAARNQSGPCYDEADTRPRIEASKVSIHGGEWETVLISRLRFRADEDEPTARL</sequence>
<dbReference type="InterPro" id="IPR001245">
    <property type="entry name" value="Ser-Thr/Tyr_kinase_cat_dom"/>
</dbReference>
<feature type="binding site" evidence="4">
    <location>
        <position position="609"/>
    </location>
    <ligand>
        <name>ATP</name>
        <dbReference type="ChEBI" id="CHEBI:30616"/>
    </ligand>
</feature>
<dbReference type="InParanoid" id="A8NKM9"/>
<evidence type="ECO:0000259" key="6">
    <source>
        <dbReference type="PROSITE" id="PS50011"/>
    </source>
</evidence>
<dbReference type="PROSITE" id="PS00108">
    <property type="entry name" value="PROTEIN_KINASE_ST"/>
    <property type="match status" value="1"/>
</dbReference>
<name>A8NKM9_COPC7</name>
<dbReference type="Gene3D" id="1.10.510.10">
    <property type="entry name" value="Transferase(Phosphotransferase) domain 1"/>
    <property type="match status" value="1"/>
</dbReference>
<dbReference type="RefSeq" id="XP_001834496.2">
    <property type="nucleotide sequence ID" value="XM_001834444.2"/>
</dbReference>
<dbReference type="EMBL" id="AACS02000010">
    <property type="protein sequence ID" value="EAU87473.2"/>
    <property type="molecule type" value="Genomic_DNA"/>
</dbReference>
<feature type="compositionally biased region" description="Basic and acidic residues" evidence="5">
    <location>
        <begin position="371"/>
        <end position="384"/>
    </location>
</feature>
<dbReference type="GO" id="GO:0007166">
    <property type="term" value="P:cell surface receptor signaling pathway"/>
    <property type="evidence" value="ECO:0007669"/>
    <property type="project" value="InterPro"/>
</dbReference>
<dbReference type="eggNOG" id="KOG0192">
    <property type="taxonomic scope" value="Eukaryota"/>
</dbReference>
<feature type="region of interest" description="Disordered" evidence="5">
    <location>
        <begin position="902"/>
        <end position="938"/>
    </location>
</feature>
<accession>A8NKM9</accession>
<feature type="compositionally biased region" description="Polar residues" evidence="5">
    <location>
        <begin position="700"/>
        <end position="711"/>
    </location>
</feature>
<evidence type="ECO:0000256" key="2">
    <source>
        <dbReference type="ARBA" id="ARBA00022741"/>
    </source>
</evidence>
<dbReference type="PROSITE" id="PS00107">
    <property type="entry name" value="PROTEIN_KINASE_ATP"/>
    <property type="match status" value="1"/>
</dbReference>
<feature type="region of interest" description="Disordered" evidence="5">
    <location>
        <begin position="505"/>
        <end position="546"/>
    </location>
</feature>
<keyword evidence="1" id="KW-0723">Serine/threonine-protein kinase</keyword>
<dbReference type="CDD" id="cd21037">
    <property type="entry name" value="MLKL_NTD"/>
    <property type="match status" value="1"/>
</dbReference>
<feature type="compositionally biased region" description="Polar residues" evidence="5">
    <location>
        <begin position="1"/>
        <end position="32"/>
    </location>
</feature>